<evidence type="ECO:0000256" key="1">
    <source>
        <dbReference type="SAM" id="MobiDB-lite"/>
    </source>
</evidence>
<dbReference type="AlphaFoldDB" id="A0A5J4XAW5"/>
<proteinExistence type="predicted"/>
<name>A0A5J4XAW5_9EUKA</name>
<accession>A0A5J4XAW5</accession>
<sequence>MGIKKQQARPALKNKPKNVRQQQNRRQHQPQAHKKRLKDNKQPIIQPEPVVQYIPKPNHQQAAYKQVPRAIPKDFVKQQQTAKQTVQNQAPRALQPVRYDLLSQVVEDKRANFKDDQIEYAGGDQQTAVTITFFNNNITSPGDCDAFIERVYQHENGRLFKCGFDFGTVIQRSEVIIEPNYIGKDMIEALYPGRTRYKPYKRTSLSKYRTPMEDPNAHNRDSEYKATQYYKTFRFQTELQKIRGYQYPILGPTAVASTIKAKNYIKTILIDKSQVNFVDKWLVQVFIEALQIRDDNKYADNVHQRYEAHCIGFDCLKSATTLIFKNIKSSKYEIIDRPGTTCCPIHLIVKSTDNSIHLKFIDAKNYVSANIELDDFLMDIGEVELSDDIIRQSLLLLSAIDNRINDYIPFNIDLLQNTSLAKLSCLKQYAFANKNFNISSWSNPIDNTKPYDLSQEYWKSKARFTYDNQQTLDRIDNIKSHIKSNVLPCCLYCDNLPMTISNQEVYDSLRNDMVDGNSFDIHRENIAEKYKDFRLCNKKNISENCFIVELEKKRCSCSTPLQVAYFTMDNSNDTDSLCLAIIHESWPIKDKKLWDELYQQLFPSANNDNYYDKKKILSWNIESESTTCLALAPKCYYMENQRSTLADIISEHFKKLHGKSPDEIQDIPPDYQIKLLSKLNRPYFSPQLGSWEIYLEFSMNERIIRANQIYLFCININTKYLVVFPLRDKLSVQEVMVRRDSMEVS</sequence>
<feature type="region of interest" description="Disordered" evidence="1">
    <location>
        <begin position="1"/>
        <end position="44"/>
    </location>
</feature>
<comment type="caution">
    <text evidence="2">The sequence shown here is derived from an EMBL/GenBank/DDBJ whole genome shotgun (WGS) entry which is preliminary data.</text>
</comment>
<evidence type="ECO:0000313" key="2">
    <source>
        <dbReference type="EMBL" id="KAA6404253.1"/>
    </source>
</evidence>
<dbReference type="Proteomes" id="UP000324800">
    <property type="component" value="Unassembled WGS sequence"/>
</dbReference>
<gene>
    <name evidence="2" type="ORF">EZS28_000211</name>
</gene>
<reference evidence="2 3" key="1">
    <citation type="submission" date="2019-03" db="EMBL/GenBank/DDBJ databases">
        <title>Single cell metagenomics reveals metabolic interactions within the superorganism composed of flagellate Streblomastix strix and complex community of Bacteroidetes bacteria on its surface.</title>
        <authorList>
            <person name="Treitli S.C."/>
            <person name="Kolisko M."/>
            <person name="Husnik F."/>
            <person name="Keeling P."/>
            <person name="Hampl V."/>
        </authorList>
    </citation>
    <scope>NUCLEOTIDE SEQUENCE [LARGE SCALE GENOMIC DNA]</scope>
    <source>
        <strain evidence="2">ST1C</strain>
    </source>
</reference>
<dbReference type="EMBL" id="SNRW01000016">
    <property type="protein sequence ID" value="KAA6404253.1"/>
    <property type="molecule type" value="Genomic_DNA"/>
</dbReference>
<feature type="compositionally biased region" description="Basic residues" evidence="1">
    <location>
        <begin position="12"/>
        <end position="38"/>
    </location>
</feature>
<evidence type="ECO:0000313" key="3">
    <source>
        <dbReference type="Proteomes" id="UP000324800"/>
    </source>
</evidence>
<organism evidence="2 3">
    <name type="scientific">Streblomastix strix</name>
    <dbReference type="NCBI Taxonomy" id="222440"/>
    <lineage>
        <taxon>Eukaryota</taxon>
        <taxon>Metamonada</taxon>
        <taxon>Preaxostyla</taxon>
        <taxon>Oxymonadida</taxon>
        <taxon>Streblomastigidae</taxon>
        <taxon>Streblomastix</taxon>
    </lineage>
</organism>
<protein>
    <submittedName>
        <fullName evidence="2">Uncharacterized protein</fullName>
    </submittedName>
</protein>